<accession>A0AC60Q2K1</accession>
<comment type="caution">
    <text evidence="1">The sequence shown here is derived from an EMBL/GenBank/DDBJ whole genome shotgun (WGS) entry which is preliminary data.</text>
</comment>
<organism evidence="1 2">
    <name type="scientific">Ixodes persulcatus</name>
    <name type="common">Taiga tick</name>
    <dbReference type="NCBI Taxonomy" id="34615"/>
    <lineage>
        <taxon>Eukaryota</taxon>
        <taxon>Metazoa</taxon>
        <taxon>Ecdysozoa</taxon>
        <taxon>Arthropoda</taxon>
        <taxon>Chelicerata</taxon>
        <taxon>Arachnida</taxon>
        <taxon>Acari</taxon>
        <taxon>Parasitiformes</taxon>
        <taxon>Ixodida</taxon>
        <taxon>Ixodoidea</taxon>
        <taxon>Ixodidae</taxon>
        <taxon>Ixodinae</taxon>
        <taxon>Ixodes</taxon>
    </lineage>
</organism>
<protein>
    <submittedName>
        <fullName evidence="1">Uncharacterized protein</fullName>
    </submittedName>
</protein>
<name>A0AC60Q2K1_IXOPE</name>
<sequence>MRTTEFSDSEGIQEQLFTRVLVRSPVPEDGFDESPATGALEQLDSALHSAYRESPRPTWQEKDHMGKPPNHSALGSDVPVCLKHEATELTADVHETLMANQTNNITEGRPKAQAKGIGASVDTTAPEKQLAAEPEGLFSSAQSHLLASGLQMGLVAGSDILQKGFQTTREKLEASLSEPSADFPGSLAYEVQDLTSKVIEIVKPREKVSFDVPDSSDEDQQSDLAKYKEVELAIPFNLGTSSSLEDDDGGSFSSGDLQLEKIAEFLTTDLEGVRPVHFPQVFQESTIIQQADGGGAPSSTADDESKAVPKKRVGFSVEGGSPDSADSAAELETREEMAGRIVNNVVHMATSLVESFGGEVTVEQVLRSPGDSDDRIGVEPMHQDVFGSPPGASDVSETLSQVPSVAQEPAGGAFGMKEIYQALKEGQEQRVQFSVRNVADLEEQAGYDEDERRRGSPTAESQDDQARVEKCSRELMMQLLDGFSQSDMELAEVRTEDEAPDIEDDVPSPEGGSAEDKSSSQEGGPRDRHTSGDNSSDLHRQSSLEVEIGSQTSGAQTALSEFEFESCPDASVAQAAGDDLPLASRASQERSPDSRSTPQRRPGCCQPARQKKFYRLKRGTGTALAHLRRDSFRESDAWPLTGPEFLACVRTETRVHRWAQDCGTTNTSLFTAIFLEEREQVATAGPAAASVATGRSAAGGREEKRSPLLEASPPEETAYRAEQDISPAQEYPDYLTPEMQVRVGVSPTETSPERSKPRDQVSGTEQAAVHLSESSVESSSDVFSPKAPASDTDAMAFENVAFAGEDVIDASSSPVEESGSSPAGSRSPYEVVRDGATEKAEATVMGAHLALRTEEPQDDDERKDEPPGEKRVTPTRPRSLLKSDEGTPEMHVGSEAELRIETHVYGEELNQLAEESALEKREFSEGFLGAGLLSVGIGDARTPESRRGDSDEDEEEWADHVLSKIQGRPIPPTPPASPRAVQSAVEIEERVTWETPVVEQQELSVEVVREIPAEKQVIVEHDEESAITDGDSTTARKRPLLEHIPSEISDEDLVEREQSPTHISATCRGDRKDSSSDRNSSPDSDGPKAGGSHRRSASEATAIVVETEQKQPPDDKSSDGDHGKKADDKITKDAALSDEAMGVIEEETPIEFFAEREAHTPDEAQGVPHSSTGKFSSSSGSPPQRKSDGESCATGVKGEGAVVLRSKARTSARKGEKRASRDLDTGHSGSETDQSHYYSFEMTSDSGKTPGVSRPTSSEFDLNILSGHASSEYETCVTSQDGEASGSYATAATSSQEASYATARSSLSGSSRGSAYSVDSESSGHLGSLEASSEASETIVASAHEDLDSDDNESQRSVPGLREPYDGDIPESVIRGGVEVPFLPSWQSVQKGFDATRASIGQMVERRSETSSFQGITRDTLAEYMTGSVRWPAERRHDELDRIGRTEATHASSKLEALNGAAATSDGHRRPRSVDESVSNEEEQLSVSESSATQSEHTWQTSVETVVDVVQTQRFSCDNERYQRQSTMLDSVPLPLDEPAMVGDAMDVQVQDAADNGATPPFREINGPVEVDYVPEYDDLVAPPRGVRPLDSLADAEFVAAPAEELSNAAEDFLREHTEAETLQQQQQQQVYDEECEGFYAETFQGELSTEEVEGAVSLADRQYVYSTGSDGLSKDDATTKEPFERPATPEPPDEIELQEDDGCFPESDQLKSSQTRLGSREPKAAAADVRVVCTPKTATVVKDDLEDACLNEPESNGSFEFVEKTDVIQTACEDEPFEIIPAQSDFCPAQSCCLPENKHAATKAYTSKCEDYLMHMQQTYKYGTIVEKNASESSFPPEEAMDVENVNLLAGKLQEGNGQQGFPYDLSYQQEYADDGRAEYGDLYTHQEVEEEDDDRSRSRSGRRLSPISDERGSTPDYDTLAGRKTFGKGSERDDASTSSLMEFERLEAEMASGGKSSSVGSSDSFSGRLQQARNGGSEQDSVSVNSLTEFEKLEKELVEAEGVDGRLREEPVARLDEIDEGHESQASDPDQELYEGLLRVRGALTESGLQKFVAETEEADGHSGRARPDTLPDHWRDKTQVERDFTSEHTERHFLTSRTESGHSVDSIDRQSSASTATQYDADSLKEREMDDFESNQAPETPGWTVKDAADVDRDSLHESERHDSLQEYPSEEKDSLQGMDPSAEMDSLQDDGNNLQDSLHEAREIDWDSFHGDDLPRDWHRQPSPIRTTELSPTMSRPAVSPLVAPVVIERIDTLTWVRQDGEPVSFPAERLQGDALISSTDSLEPSSSANTHATYQFETDSVMSSSLMSADESTMASSTDTLDQEAVRSGLQGRTPALESPFHRGDDTVDSLLDEPGEFFFDGNATMRRVKRRPLEGGRPPPDDVEARFREYLLQSVVTPEGEEQVEERQTLDERGNCGCDAHGQAPPHTFSGPDAEERSRAFVASFAAVQPSADKDEYEGFDDAGNAVRVTQRMLVKPSVKTVTFTGPDARAQMQEYMRNSGVGPQSSAENTPTSDSGPPTPPPQRSPPRLGLGFGACQVDPAETCPPLVILLLSSNLLLSCLALPCPGGDQWMEEESALEESAQPVATSRVITTRTIRTVCPDGQEQVVTTTSCDDDSEVRMRRSMQGVLDSFLADSGPPAPARGYLDDNEE</sequence>
<reference evidence="1 2" key="1">
    <citation type="journal article" date="2020" name="Cell">
        <title>Large-Scale Comparative Analyses of Tick Genomes Elucidate Their Genetic Diversity and Vector Capacities.</title>
        <authorList>
            <consortium name="Tick Genome and Microbiome Consortium (TIGMIC)"/>
            <person name="Jia N."/>
            <person name="Wang J."/>
            <person name="Shi W."/>
            <person name="Du L."/>
            <person name="Sun Y."/>
            <person name="Zhan W."/>
            <person name="Jiang J.F."/>
            <person name="Wang Q."/>
            <person name="Zhang B."/>
            <person name="Ji P."/>
            <person name="Bell-Sakyi L."/>
            <person name="Cui X.M."/>
            <person name="Yuan T.T."/>
            <person name="Jiang B.G."/>
            <person name="Yang W.F."/>
            <person name="Lam T.T."/>
            <person name="Chang Q.C."/>
            <person name="Ding S.J."/>
            <person name="Wang X.J."/>
            <person name="Zhu J.G."/>
            <person name="Ruan X.D."/>
            <person name="Zhao L."/>
            <person name="Wei J.T."/>
            <person name="Ye R.Z."/>
            <person name="Que T.C."/>
            <person name="Du C.H."/>
            <person name="Zhou Y.H."/>
            <person name="Cheng J.X."/>
            <person name="Dai P.F."/>
            <person name="Guo W.B."/>
            <person name="Han X.H."/>
            <person name="Huang E.J."/>
            <person name="Li L.F."/>
            <person name="Wei W."/>
            <person name="Gao Y.C."/>
            <person name="Liu J.Z."/>
            <person name="Shao H.Z."/>
            <person name="Wang X."/>
            <person name="Wang C.C."/>
            <person name="Yang T.C."/>
            <person name="Huo Q.B."/>
            <person name="Li W."/>
            <person name="Chen H.Y."/>
            <person name="Chen S.E."/>
            <person name="Zhou L.G."/>
            <person name="Ni X.B."/>
            <person name="Tian J.H."/>
            <person name="Sheng Y."/>
            <person name="Liu T."/>
            <person name="Pan Y.S."/>
            <person name="Xia L.Y."/>
            <person name="Li J."/>
            <person name="Zhao F."/>
            <person name="Cao W.C."/>
        </authorList>
    </citation>
    <scope>NUCLEOTIDE SEQUENCE [LARGE SCALE GENOMIC DNA]</scope>
    <source>
        <strain evidence="1">Iper-2018</strain>
    </source>
</reference>
<dbReference type="Proteomes" id="UP000805193">
    <property type="component" value="Unassembled WGS sequence"/>
</dbReference>
<evidence type="ECO:0000313" key="1">
    <source>
        <dbReference type="EMBL" id="KAG0427152.1"/>
    </source>
</evidence>
<gene>
    <name evidence="1" type="ORF">HPB47_025826</name>
</gene>
<evidence type="ECO:0000313" key="2">
    <source>
        <dbReference type="Proteomes" id="UP000805193"/>
    </source>
</evidence>
<keyword evidence="2" id="KW-1185">Reference proteome</keyword>
<dbReference type="EMBL" id="JABSTQ010009654">
    <property type="protein sequence ID" value="KAG0427152.1"/>
    <property type="molecule type" value="Genomic_DNA"/>
</dbReference>
<proteinExistence type="predicted"/>